<proteinExistence type="predicted"/>
<accession>A0ACC3AHV8</accession>
<evidence type="ECO:0000313" key="1">
    <source>
        <dbReference type="EMBL" id="KAJ9662890.1"/>
    </source>
</evidence>
<protein>
    <submittedName>
        <fullName evidence="1">Uncharacterized protein</fullName>
    </submittedName>
</protein>
<evidence type="ECO:0000313" key="2">
    <source>
        <dbReference type="Proteomes" id="UP001172386"/>
    </source>
</evidence>
<keyword evidence="2" id="KW-1185">Reference proteome</keyword>
<dbReference type="EMBL" id="JAPDRQ010000012">
    <property type="protein sequence ID" value="KAJ9662890.1"/>
    <property type="molecule type" value="Genomic_DNA"/>
</dbReference>
<reference evidence="1" key="1">
    <citation type="submission" date="2022-10" db="EMBL/GenBank/DDBJ databases">
        <title>Culturing micro-colonial fungi from biological soil crusts in the Mojave desert and describing Neophaeococcomyces mojavensis, and introducing the new genera and species Taxawa tesnikishii.</title>
        <authorList>
            <person name="Kurbessoian T."/>
            <person name="Stajich J.E."/>
        </authorList>
    </citation>
    <scope>NUCLEOTIDE SEQUENCE</scope>
    <source>
        <strain evidence="1">JES_112</strain>
    </source>
</reference>
<gene>
    <name evidence="1" type="ORF">H2198_001118</name>
</gene>
<name>A0ACC3AHV8_9EURO</name>
<organism evidence="1 2">
    <name type="scientific">Neophaeococcomyces mojaviensis</name>
    <dbReference type="NCBI Taxonomy" id="3383035"/>
    <lineage>
        <taxon>Eukaryota</taxon>
        <taxon>Fungi</taxon>
        <taxon>Dikarya</taxon>
        <taxon>Ascomycota</taxon>
        <taxon>Pezizomycotina</taxon>
        <taxon>Eurotiomycetes</taxon>
        <taxon>Chaetothyriomycetidae</taxon>
        <taxon>Chaetothyriales</taxon>
        <taxon>Chaetothyriales incertae sedis</taxon>
        <taxon>Neophaeococcomyces</taxon>
    </lineage>
</organism>
<sequence length="414" mass="47698">MSIFFVVIKDKGHCLNGFVKPKPFLITSADHTIAMSPSTHQQFDIHQTWITTWQQHQQGLVLGLENLLITPGLMLALQARSLSYAKHQQQIYPQRLKFTDFIELADYTKLFATMMTEEIINDLEDLDLVDELGDEDIDRDHNQANSASWSAYIAHHPMTADDINCDEHSVDTMPGFAALPQHPLSAPHFSDSDATDWDPDLRRVIERAQSQLEQLDQHLHSPERTNDTTSTISPSRRDPTNARPLDIPPHLSLFLPNPHNSPNIVWRVSDFPPHISEWFSLNLFNHFDGWANLCSLLNEYQDYTQSTIHWRAILEMGKTLLWDAYLFHGHPAPEDGDVRRVTGIEESYQGPSRNQGDFGYCMKVWEFEKQIWKAVMEFGERVRQNKMDGVALEDDERNKEHCEEFRIGLARGDK</sequence>
<comment type="caution">
    <text evidence="1">The sequence shown here is derived from an EMBL/GenBank/DDBJ whole genome shotgun (WGS) entry which is preliminary data.</text>
</comment>
<dbReference type="Proteomes" id="UP001172386">
    <property type="component" value="Unassembled WGS sequence"/>
</dbReference>